<proteinExistence type="inferred from homology"/>
<dbReference type="CDD" id="cd05300">
    <property type="entry name" value="2-Hacid_dh_1"/>
    <property type="match status" value="1"/>
</dbReference>
<dbReference type="Pfam" id="PF02826">
    <property type="entry name" value="2-Hacid_dh_C"/>
    <property type="match status" value="1"/>
</dbReference>
<dbReference type="GO" id="GO:0016616">
    <property type="term" value="F:oxidoreductase activity, acting on the CH-OH group of donors, NAD or NADP as acceptor"/>
    <property type="evidence" value="ECO:0007669"/>
    <property type="project" value="InterPro"/>
</dbReference>
<evidence type="ECO:0000256" key="1">
    <source>
        <dbReference type="ARBA" id="ARBA00005854"/>
    </source>
</evidence>
<dbReference type="PANTHER" id="PTHR43333:SF1">
    <property type="entry name" value="D-ISOMER SPECIFIC 2-HYDROXYACID DEHYDROGENASE NAD-BINDING DOMAIN-CONTAINING PROTEIN"/>
    <property type="match status" value="1"/>
</dbReference>
<dbReference type="InterPro" id="IPR006139">
    <property type="entry name" value="D-isomer_2_OHA_DH_cat_dom"/>
</dbReference>
<dbReference type="InterPro" id="IPR036291">
    <property type="entry name" value="NAD(P)-bd_dom_sf"/>
</dbReference>
<dbReference type="RefSeq" id="WP_075526972.1">
    <property type="nucleotide sequence ID" value="NZ_CP017560.1"/>
</dbReference>
<feature type="domain" description="D-isomer specific 2-hydroxyacid dehydrogenase NAD-binding" evidence="6">
    <location>
        <begin position="102"/>
        <end position="276"/>
    </location>
</feature>
<dbReference type="AlphaFoldDB" id="A0A1D8JDT4"/>
<keyword evidence="2 4" id="KW-0560">Oxidoreductase</keyword>
<dbReference type="PROSITE" id="PS00671">
    <property type="entry name" value="D_2_HYDROXYACID_DH_3"/>
    <property type="match status" value="1"/>
</dbReference>
<keyword evidence="3" id="KW-0520">NAD</keyword>
<feature type="domain" description="D-isomer specific 2-hydroxyacid dehydrogenase catalytic" evidence="5">
    <location>
        <begin position="13"/>
        <end position="301"/>
    </location>
</feature>
<evidence type="ECO:0000313" key="8">
    <source>
        <dbReference type="Proteomes" id="UP000185746"/>
    </source>
</evidence>
<dbReference type="InterPro" id="IPR029753">
    <property type="entry name" value="D-isomer_DH_CS"/>
</dbReference>
<organism evidence="7 8">
    <name type="scientific">Sporosarcina ureilytica</name>
    <dbReference type="NCBI Taxonomy" id="298596"/>
    <lineage>
        <taxon>Bacteria</taxon>
        <taxon>Bacillati</taxon>
        <taxon>Bacillota</taxon>
        <taxon>Bacilli</taxon>
        <taxon>Bacillales</taxon>
        <taxon>Caryophanaceae</taxon>
        <taxon>Sporosarcina</taxon>
    </lineage>
</organism>
<comment type="similarity">
    <text evidence="1 4">Belongs to the D-isomer specific 2-hydroxyacid dehydrogenase family.</text>
</comment>
<dbReference type="Proteomes" id="UP000185746">
    <property type="component" value="Chromosome"/>
</dbReference>
<dbReference type="SUPFAM" id="SSF51735">
    <property type="entry name" value="NAD(P)-binding Rossmann-fold domains"/>
    <property type="match status" value="1"/>
</dbReference>
<evidence type="ECO:0000313" key="7">
    <source>
        <dbReference type="EMBL" id="AOV06848.1"/>
    </source>
</evidence>
<evidence type="ECO:0000259" key="6">
    <source>
        <dbReference type="Pfam" id="PF02826"/>
    </source>
</evidence>
<dbReference type="InterPro" id="IPR006140">
    <property type="entry name" value="D-isomer_DH_NAD-bd"/>
</dbReference>
<dbReference type="PANTHER" id="PTHR43333">
    <property type="entry name" value="2-HACID_DH_C DOMAIN-CONTAINING PROTEIN"/>
    <property type="match status" value="1"/>
</dbReference>
<dbReference type="GO" id="GO:0051287">
    <property type="term" value="F:NAD binding"/>
    <property type="evidence" value="ECO:0007669"/>
    <property type="project" value="InterPro"/>
</dbReference>
<evidence type="ECO:0000256" key="4">
    <source>
        <dbReference type="RuleBase" id="RU003719"/>
    </source>
</evidence>
<reference evidence="7 8" key="1">
    <citation type="submission" date="2016-09" db="EMBL/GenBank/DDBJ databases">
        <title>Complete genome sequence of the Lysinibacillus sphaericus LMG 22257, a specie of Bacillus with ureolytic activity that can effectively biodeposit calcium carbonate.</title>
        <authorList>
            <person name="Yan W."/>
        </authorList>
    </citation>
    <scope>NUCLEOTIDE SEQUENCE [LARGE SCALE GENOMIC DNA]</scope>
    <source>
        <strain evidence="7 8">LMG 22257</strain>
    </source>
</reference>
<evidence type="ECO:0000256" key="3">
    <source>
        <dbReference type="ARBA" id="ARBA00023027"/>
    </source>
</evidence>
<name>A0A1D8JDT4_9BACL</name>
<dbReference type="Gene3D" id="3.40.50.720">
    <property type="entry name" value="NAD(P)-binding Rossmann-like Domain"/>
    <property type="match status" value="2"/>
</dbReference>
<dbReference type="EMBL" id="CP017560">
    <property type="protein sequence ID" value="AOV06848.1"/>
    <property type="molecule type" value="Genomic_DNA"/>
</dbReference>
<keyword evidence="8" id="KW-1185">Reference proteome</keyword>
<evidence type="ECO:0000256" key="2">
    <source>
        <dbReference type="ARBA" id="ARBA00023002"/>
    </source>
</evidence>
<accession>A0A1D8JDT4</accession>
<gene>
    <name evidence="7" type="ORF">BI350_04105</name>
</gene>
<evidence type="ECO:0000259" key="5">
    <source>
        <dbReference type="Pfam" id="PF00389"/>
    </source>
</evidence>
<dbReference type="KEGG" id="surl:BI350_04105"/>
<sequence>MDVLFTFKIAERQKAELIQQFPTCTFHFKRTASGEEVNFADVIVTYGGNINHELLARAERLKWIMVASAGIEKMPLEALEERKILVTNVRGIHKTPMAESVLGHILALKRSIPEIYAIQETKEWKGDFHSTELRDSTALILGPGSIGGEIGRLLQAFGVRTVGCNRSGRKADYMDETITFGQLKAELPQADFVISVLPSTPETTGLLTAEHFMAMKDSAIYLNFGRGDVLNEAELIEALKEKRIHHAVLDVFQTEPLPEDSEFWTLPNCTVSPHVSSKSWKYIERALIIFQENLEKFLKKEGNFCNVVNLKQGY</sequence>
<protein>
    <submittedName>
        <fullName evidence="7">D-2-hydroxyacid dehydrogenase</fullName>
    </submittedName>
</protein>
<dbReference type="Pfam" id="PF00389">
    <property type="entry name" value="2-Hacid_dh"/>
    <property type="match status" value="1"/>
</dbReference>
<dbReference type="SUPFAM" id="SSF52283">
    <property type="entry name" value="Formate/glycerate dehydrogenase catalytic domain-like"/>
    <property type="match status" value="1"/>
</dbReference>